<sequence>SGVKLMAWVVLAIFLGIVSYSMLNIGMGLQKKGAASLPKIDEQTFKQNIKNFVTNKPWLIGFLLIQIQWGSEEKRLLV</sequence>
<accession>X1QTS3</accession>
<organism evidence="2">
    <name type="scientific">marine sediment metagenome</name>
    <dbReference type="NCBI Taxonomy" id="412755"/>
    <lineage>
        <taxon>unclassified sequences</taxon>
        <taxon>metagenomes</taxon>
        <taxon>ecological metagenomes</taxon>
    </lineage>
</organism>
<proteinExistence type="predicted"/>
<feature type="transmembrane region" description="Helical" evidence="1">
    <location>
        <begin position="6"/>
        <end position="23"/>
    </location>
</feature>
<dbReference type="AlphaFoldDB" id="X1QTS3"/>
<protein>
    <submittedName>
        <fullName evidence="2">Uncharacterized protein</fullName>
    </submittedName>
</protein>
<keyword evidence="1" id="KW-0472">Membrane</keyword>
<dbReference type="EMBL" id="BARV01044466">
    <property type="protein sequence ID" value="GAI71658.1"/>
    <property type="molecule type" value="Genomic_DNA"/>
</dbReference>
<evidence type="ECO:0000256" key="1">
    <source>
        <dbReference type="SAM" id="Phobius"/>
    </source>
</evidence>
<keyword evidence="1" id="KW-0812">Transmembrane</keyword>
<evidence type="ECO:0000313" key="2">
    <source>
        <dbReference type="EMBL" id="GAI71658.1"/>
    </source>
</evidence>
<gene>
    <name evidence="2" type="ORF">S06H3_65791</name>
</gene>
<keyword evidence="1" id="KW-1133">Transmembrane helix</keyword>
<comment type="caution">
    <text evidence="2">The sequence shown here is derived from an EMBL/GenBank/DDBJ whole genome shotgun (WGS) entry which is preliminary data.</text>
</comment>
<name>X1QTS3_9ZZZZ</name>
<feature type="non-terminal residue" evidence="2">
    <location>
        <position position="1"/>
    </location>
</feature>
<reference evidence="2" key="1">
    <citation type="journal article" date="2014" name="Front. Microbiol.">
        <title>High frequency of phylogenetically diverse reductive dehalogenase-homologous genes in deep subseafloor sedimentary metagenomes.</title>
        <authorList>
            <person name="Kawai M."/>
            <person name="Futagami T."/>
            <person name="Toyoda A."/>
            <person name="Takaki Y."/>
            <person name="Nishi S."/>
            <person name="Hori S."/>
            <person name="Arai W."/>
            <person name="Tsubouchi T."/>
            <person name="Morono Y."/>
            <person name="Uchiyama I."/>
            <person name="Ito T."/>
            <person name="Fujiyama A."/>
            <person name="Inagaki F."/>
            <person name="Takami H."/>
        </authorList>
    </citation>
    <scope>NUCLEOTIDE SEQUENCE</scope>
    <source>
        <strain evidence="2">Expedition CK06-06</strain>
    </source>
</reference>